<dbReference type="GO" id="GO:0005125">
    <property type="term" value="F:cytokine activity"/>
    <property type="evidence" value="ECO:0007669"/>
    <property type="project" value="InterPro"/>
</dbReference>
<evidence type="ECO:0000256" key="3">
    <source>
        <dbReference type="ARBA" id="ARBA00022525"/>
    </source>
</evidence>
<reference evidence="7" key="1">
    <citation type="submission" date="2025-08" db="UniProtKB">
        <authorList>
            <consortium name="Ensembl"/>
        </authorList>
    </citation>
    <scope>IDENTIFICATION</scope>
</reference>
<dbReference type="Ensembl" id="ENSEBUT00000017359.1">
    <property type="protein sequence ID" value="ENSEBUP00000016783.1"/>
    <property type="gene ID" value="ENSEBUG00000010535.1"/>
</dbReference>
<feature type="chain" id="PRO_5034129260" evidence="6">
    <location>
        <begin position="27"/>
        <end position="217"/>
    </location>
</feature>
<evidence type="ECO:0000256" key="4">
    <source>
        <dbReference type="ARBA" id="ARBA00022729"/>
    </source>
</evidence>
<name>A0A8C4QKF8_EPTBU</name>
<dbReference type="GO" id="GO:0005576">
    <property type="term" value="C:extracellular region"/>
    <property type="evidence" value="ECO:0007669"/>
    <property type="project" value="UniProtKB-SubCell"/>
</dbReference>
<keyword evidence="8" id="KW-1185">Reference proteome</keyword>
<dbReference type="Gene3D" id="2.10.90.10">
    <property type="entry name" value="Cystine-knot cytokines"/>
    <property type="match status" value="1"/>
</dbReference>
<reference evidence="7" key="2">
    <citation type="submission" date="2025-09" db="UniProtKB">
        <authorList>
            <consortium name="Ensembl"/>
        </authorList>
    </citation>
    <scope>IDENTIFICATION</scope>
</reference>
<dbReference type="Proteomes" id="UP000694388">
    <property type="component" value="Unplaced"/>
</dbReference>
<dbReference type="InterPro" id="IPR029034">
    <property type="entry name" value="Cystine-knot_cytokine"/>
</dbReference>
<feature type="region of interest" description="Disordered" evidence="5">
    <location>
        <begin position="74"/>
        <end position="108"/>
    </location>
</feature>
<keyword evidence="4 6" id="KW-0732">Signal</keyword>
<accession>A0A8C4QKF8</accession>
<evidence type="ECO:0000256" key="6">
    <source>
        <dbReference type="SAM" id="SignalP"/>
    </source>
</evidence>
<protein>
    <submittedName>
        <fullName evidence="7">Uncharacterized protein</fullName>
    </submittedName>
</protein>
<evidence type="ECO:0000313" key="7">
    <source>
        <dbReference type="Ensembl" id="ENSEBUP00000016783.1"/>
    </source>
</evidence>
<dbReference type="SUPFAM" id="SSF57501">
    <property type="entry name" value="Cystine-knot cytokines"/>
    <property type="match status" value="1"/>
</dbReference>
<keyword evidence="3" id="KW-0964">Secreted</keyword>
<comment type="subcellular location">
    <subcellularLocation>
        <location evidence="1">Secreted</location>
    </subcellularLocation>
</comment>
<evidence type="ECO:0000313" key="8">
    <source>
        <dbReference type="Proteomes" id="UP000694388"/>
    </source>
</evidence>
<proteinExistence type="inferred from homology"/>
<evidence type="ECO:0000256" key="2">
    <source>
        <dbReference type="ARBA" id="ARBA00007236"/>
    </source>
</evidence>
<sequence length="217" mass="24855">MNLFSSSKPLQATVVMVWLCGLTVQAYRYVPTCEATEDDDKHFQTFVHNFIMKTDTGFGLEKTMRHTDPVVDGQHDRHNHHHHHHRRYSGGCHTGQRRSGVKLPRSPDNLEKRSVTPWIYEICEEAPGSIPRLYTAARCQTRHCLDSSTGKETLDGNAVTVNHSMTIWRSWRCPGTPERYALKPHKVSVPVACVCVRPKRHHNGREHGIEHRDLHTA</sequence>
<dbReference type="InterPro" id="IPR010345">
    <property type="entry name" value="IL-17_fam"/>
</dbReference>
<feature type="compositionally biased region" description="Basic residues" evidence="5">
    <location>
        <begin position="77"/>
        <end position="88"/>
    </location>
</feature>
<feature type="signal peptide" evidence="6">
    <location>
        <begin position="1"/>
        <end position="26"/>
    </location>
</feature>
<organism evidence="7 8">
    <name type="scientific">Eptatretus burgeri</name>
    <name type="common">Inshore hagfish</name>
    <dbReference type="NCBI Taxonomy" id="7764"/>
    <lineage>
        <taxon>Eukaryota</taxon>
        <taxon>Metazoa</taxon>
        <taxon>Chordata</taxon>
        <taxon>Craniata</taxon>
        <taxon>Vertebrata</taxon>
        <taxon>Cyclostomata</taxon>
        <taxon>Myxini</taxon>
        <taxon>Myxiniformes</taxon>
        <taxon>Myxinidae</taxon>
        <taxon>Eptatretinae</taxon>
        <taxon>Eptatretus</taxon>
    </lineage>
</organism>
<dbReference type="Pfam" id="PF06083">
    <property type="entry name" value="IL17"/>
    <property type="match status" value="1"/>
</dbReference>
<evidence type="ECO:0000256" key="5">
    <source>
        <dbReference type="SAM" id="MobiDB-lite"/>
    </source>
</evidence>
<dbReference type="AlphaFoldDB" id="A0A8C4QKF8"/>
<comment type="similarity">
    <text evidence="2">Belongs to the IL-17 family.</text>
</comment>
<evidence type="ECO:0000256" key="1">
    <source>
        <dbReference type="ARBA" id="ARBA00004613"/>
    </source>
</evidence>